<evidence type="ECO:0000313" key="4">
    <source>
        <dbReference type="RefSeq" id="XP_056684653.1"/>
    </source>
</evidence>
<dbReference type="PANTHER" id="PTHR31791">
    <property type="entry name" value="FRIGIDA-LIKE PROTEIN 3-RELATED"/>
    <property type="match status" value="1"/>
</dbReference>
<evidence type="ECO:0000256" key="2">
    <source>
        <dbReference type="SAM" id="MobiDB-lite"/>
    </source>
</evidence>
<dbReference type="PANTHER" id="PTHR31791:SF4">
    <property type="entry name" value="FRIGIDA-LIKE PROTEIN 3"/>
    <property type="match status" value="1"/>
</dbReference>
<sequence>MEELEAHFHGLEKSLKRRFHELEDQEKEYEIKTMEAQEILEKRKAAVVAKEEASLEKLQEKKDAAVFAISTAKEKQWRVLCEEYSEATSESPGGTMEETPTNSIVSVITSEYSSGTAEDGSPEVQSADNGNGEVASYPELIKLCEEMDAEGLHNFILTTARTLLQ</sequence>
<proteinExistence type="predicted"/>
<evidence type="ECO:0000256" key="1">
    <source>
        <dbReference type="SAM" id="Coils"/>
    </source>
</evidence>
<feature type="region of interest" description="Disordered" evidence="2">
    <location>
        <begin position="111"/>
        <end position="132"/>
    </location>
</feature>
<evidence type="ECO:0000313" key="3">
    <source>
        <dbReference type="Proteomes" id="UP000813463"/>
    </source>
</evidence>
<dbReference type="GeneID" id="130460898"/>
<dbReference type="RefSeq" id="XP_056684653.1">
    <property type="nucleotide sequence ID" value="XM_056828675.1"/>
</dbReference>
<name>A0ABM3QMS2_SPIOL</name>
<accession>A0ABM3QMS2</accession>
<organism evidence="3 4">
    <name type="scientific">Spinacia oleracea</name>
    <name type="common">Spinach</name>
    <dbReference type="NCBI Taxonomy" id="3562"/>
    <lineage>
        <taxon>Eukaryota</taxon>
        <taxon>Viridiplantae</taxon>
        <taxon>Streptophyta</taxon>
        <taxon>Embryophyta</taxon>
        <taxon>Tracheophyta</taxon>
        <taxon>Spermatophyta</taxon>
        <taxon>Magnoliopsida</taxon>
        <taxon>eudicotyledons</taxon>
        <taxon>Gunneridae</taxon>
        <taxon>Pentapetalae</taxon>
        <taxon>Caryophyllales</taxon>
        <taxon>Chenopodiaceae</taxon>
        <taxon>Chenopodioideae</taxon>
        <taxon>Anserineae</taxon>
        <taxon>Spinacia</taxon>
    </lineage>
</organism>
<gene>
    <name evidence="4" type="primary">LOC130460898</name>
</gene>
<reference evidence="4" key="2">
    <citation type="submission" date="2025-08" db="UniProtKB">
        <authorList>
            <consortium name="RefSeq"/>
        </authorList>
    </citation>
    <scope>IDENTIFICATION</scope>
    <source>
        <tissue evidence="4">Leaf</tissue>
    </source>
</reference>
<protein>
    <submittedName>
        <fullName evidence="4">FRIGIDA-like protein 3</fullName>
    </submittedName>
</protein>
<feature type="coiled-coil region" evidence="1">
    <location>
        <begin position="12"/>
        <end position="75"/>
    </location>
</feature>
<reference evidence="3" key="1">
    <citation type="journal article" date="2021" name="Nat. Commun.">
        <title>Genomic analyses provide insights into spinach domestication and the genetic basis of agronomic traits.</title>
        <authorList>
            <person name="Cai X."/>
            <person name="Sun X."/>
            <person name="Xu C."/>
            <person name="Sun H."/>
            <person name="Wang X."/>
            <person name="Ge C."/>
            <person name="Zhang Z."/>
            <person name="Wang Q."/>
            <person name="Fei Z."/>
            <person name="Jiao C."/>
            <person name="Wang Q."/>
        </authorList>
    </citation>
    <scope>NUCLEOTIDE SEQUENCE [LARGE SCALE GENOMIC DNA]</scope>
    <source>
        <strain evidence="3">cv. Varoflay</strain>
    </source>
</reference>
<dbReference type="Proteomes" id="UP000813463">
    <property type="component" value="Chromosome 5"/>
</dbReference>
<keyword evidence="1" id="KW-0175">Coiled coil</keyword>
<keyword evidence="3" id="KW-1185">Reference proteome</keyword>